<gene>
    <name evidence="2" type="ORF">OKIOD_LOCUS14648</name>
</gene>
<evidence type="ECO:0000256" key="1">
    <source>
        <dbReference type="SAM" id="MobiDB-lite"/>
    </source>
</evidence>
<organism evidence="2 3">
    <name type="scientific">Oikopleura dioica</name>
    <name type="common">Tunicate</name>
    <dbReference type="NCBI Taxonomy" id="34765"/>
    <lineage>
        <taxon>Eukaryota</taxon>
        <taxon>Metazoa</taxon>
        <taxon>Chordata</taxon>
        <taxon>Tunicata</taxon>
        <taxon>Appendicularia</taxon>
        <taxon>Copelata</taxon>
        <taxon>Oikopleuridae</taxon>
        <taxon>Oikopleura</taxon>
    </lineage>
</organism>
<dbReference type="Proteomes" id="UP001158576">
    <property type="component" value="Chromosome 2"/>
</dbReference>
<feature type="compositionally biased region" description="Polar residues" evidence="1">
    <location>
        <begin position="59"/>
        <end position="72"/>
    </location>
</feature>
<evidence type="ECO:0000313" key="3">
    <source>
        <dbReference type="Proteomes" id="UP001158576"/>
    </source>
</evidence>
<proteinExistence type="predicted"/>
<protein>
    <submittedName>
        <fullName evidence="2">Oidioi.mRNA.OKI2018_I69.chr2.g5883.t1.cds</fullName>
    </submittedName>
</protein>
<evidence type="ECO:0000313" key="2">
    <source>
        <dbReference type="EMBL" id="CAG5111594.1"/>
    </source>
</evidence>
<accession>A0ABN7T639</accession>
<keyword evidence="3" id="KW-1185">Reference proteome</keyword>
<feature type="region of interest" description="Disordered" evidence="1">
    <location>
        <begin position="59"/>
        <end position="110"/>
    </location>
</feature>
<reference evidence="2 3" key="1">
    <citation type="submission" date="2021-04" db="EMBL/GenBank/DDBJ databases">
        <authorList>
            <person name="Bliznina A."/>
        </authorList>
    </citation>
    <scope>NUCLEOTIDE SEQUENCE [LARGE SCALE GENOMIC DNA]</scope>
</reference>
<dbReference type="EMBL" id="OU015567">
    <property type="protein sequence ID" value="CAG5111594.1"/>
    <property type="molecule type" value="Genomic_DNA"/>
</dbReference>
<name>A0ABN7T639_OIKDI</name>
<sequence>MYGVSDVSIHKVIKNKEKWIVRALNKLRNDDPDNEDERQLLGRLLEQAMIEQNQARLEQTKASQIQGPSNNPRLYPQVAAGPSQLAIGSGSQIVPGRVASDPLDPNNQRTSLNLDMSFARSPYFDQPSGFASTGQRIVQDGFPAGELPPTMKVEVLEEN</sequence>